<evidence type="ECO:0000313" key="2">
    <source>
        <dbReference type="Proteomes" id="UP000007722"/>
    </source>
</evidence>
<proteinExistence type="predicted"/>
<dbReference type="Gene3D" id="3.10.20.30">
    <property type="match status" value="1"/>
</dbReference>
<sequence>MKIIINHNNANKTIELKKNSTVGDIIKLMQLEDVLIIKNGEILSNDDIVQENDKLRVLPVVSGG</sequence>
<dbReference type="InterPro" id="IPR016155">
    <property type="entry name" value="Mopterin_synth/thiamin_S_b"/>
</dbReference>
<gene>
    <name evidence="1" type="ordered locus">Mvol_0641</name>
</gene>
<dbReference type="Proteomes" id="UP000007722">
    <property type="component" value="Chromosome"/>
</dbReference>
<dbReference type="HOGENOM" id="CLU_114601_9_4_2"/>
<dbReference type="Pfam" id="PF02597">
    <property type="entry name" value="ThiS"/>
    <property type="match status" value="1"/>
</dbReference>
<dbReference type="EMBL" id="CP002057">
    <property type="protein sequence ID" value="ADI36300.1"/>
    <property type="molecule type" value="Genomic_DNA"/>
</dbReference>
<name>D7DT40_METV3</name>
<dbReference type="SUPFAM" id="SSF54285">
    <property type="entry name" value="MoaD/ThiS"/>
    <property type="match status" value="1"/>
</dbReference>
<dbReference type="InterPro" id="IPR003749">
    <property type="entry name" value="ThiS/MoaD-like"/>
</dbReference>
<dbReference type="STRING" id="456320.Mvol_0641"/>
<organism evidence="1 2">
    <name type="scientific">Methanococcus voltae (strain ATCC BAA-1334 / A3)</name>
    <dbReference type="NCBI Taxonomy" id="456320"/>
    <lineage>
        <taxon>Archaea</taxon>
        <taxon>Methanobacteriati</taxon>
        <taxon>Methanobacteriota</taxon>
        <taxon>Methanomada group</taxon>
        <taxon>Methanococci</taxon>
        <taxon>Methanococcales</taxon>
        <taxon>Methanococcaceae</taxon>
        <taxon>Methanococcus</taxon>
    </lineage>
</organism>
<dbReference type="KEGG" id="mvo:Mvol_0641"/>
<dbReference type="eggNOG" id="arCOG00535">
    <property type="taxonomic scope" value="Archaea"/>
</dbReference>
<dbReference type="InParanoid" id="D7DT40"/>
<dbReference type="InterPro" id="IPR012675">
    <property type="entry name" value="Beta-grasp_dom_sf"/>
</dbReference>
<keyword evidence="2" id="KW-1185">Reference proteome</keyword>
<protein>
    <submittedName>
        <fullName evidence="1">ThiamineS protein</fullName>
    </submittedName>
</protein>
<reference evidence="1 2" key="1">
    <citation type="submission" date="2010-05" db="EMBL/GenBank/DDBJ databases">
        <title>Complete sequence of Methanococcus voltae A3.</title>
        <authorList>
            <consortium name="US DOE Joint Genome Institute"/>
            <person name="Lucas S."/>
            <person name="Copeland A."/>
            <person name="Lapidus A."/>
            <person name="Cheng J.-F."/>
            <person name="Bruce D."/>
            <person name="Goodwin L."/>
            <person name="Pitluck S."/>
            <person name="Lowry S."/>
            <person name="Clum A."/>
            <person name="Land M."/>
            <person name="Hauser L."/>
            <person name="Kyrpides N."/>
            <person name="Mikhailova N."/>
            <person name="Whitman W.B."/>
            <person name="Woyke T."/>
        </authorList>
    </citation>
    <scope>NUCLEOTIDE SEQUENCE [LARGE SCALE GENOMIC DNA]</scope>
    <source>
        <strain evidence="2">ATCC BAA-1334 / A3</strain>
    </source>
</reference>
<evidence type="ECO:0000313" key="1">
    <source>
        <dbReference type="EMBL" id="ADI36300.1"/>
    </source>
</evidence>
<dbReference type="AlphaFoldDB" id="D7DT40"/>
<accession>D7DT40</accession>
<dbReference type="OrthoDB" id="62285at2157"/>